<dbReference type="Proteomes" id="UP000887569">
    <property type="component" value="Unplaced"/>
</dbReference>
<evidence type="ECO:0000313" key="1">
    <source>
        <dbReference type="Proteomes" id="UP000887569"/>
    </source>
</evidence>
<keyword evidence="1" id="KW-1185">Reference proteome</keyword>
<evidence type="ECO:0000313" key="2">
    <source>
        <dbReference type="WBParaSite" id="PgR016_g122_t01"/>
    </source>
</evidence>
<reference evidence="2" key="1">
    <citation type="submission" date="2022-11" db="UniProtKB">
        <authorList>
            <consortium name="WormBaseParasite"/>
        </authorList>
    </citation>
    <scope>IDENTIFICATION</scope>
</reference>
<organism evidence="1 2">
    <name type="scientific">Parascaris univalens</name>
    <name type="common">Nematode worm</name>
    <dbReference type="NCBI Taxonomy" id="6257"/>
    <lineage>
        <taxon>Eukaryota</taxon>
        <taxon>Metazoa</taxon>
        <taxon>Ecdysozoa</taxon>
        <taxon>Nematoda</taxon>
        <taxon>Chromadorea</taxon>
        <taxon>Rhabditida</taxon>
        <taxon>Spirurina</taxon>
        <taxon>Ascaridomorpha</taxon>
        <taxon>Ascaridoidea</taxon>
        <taxon>Ascarididae</taxon>
        <taxon>Parascaris</taxon>
    </lineage>
</organism>
<dbReference type="Gene3D" id="1.10.287.2900">
    <property type="match status" value="1"/>
</dbReference>
<dbReference type="WBParaSite" id="PgR016_g122_t01">
    <property type="protein sequence ID" value="PgR016_g122_t01"/>
    <property type="gene ID" value="PgR016_g122"/>
</dbReference>
<sequence>MLRRILACLSSYFPSDKNLPIEDTTNETNPAISHVLHLLTLDEYSSPIPSRLEYLYEYRTTEKPIGPRLADGSINWQCDCLGGGSMVAHRCGFYFRNMYRCMSQVDDDEDVNVKCPEEFIEWAACIQQMCGTCIMKCLRS</sequence>
<name>A0A915AWL0_PARUN</name>
<dbReference type="AlphaFoldDB" id="A0A915AWL0"/>
<proteinExistence type="predicted"/>
<protein>
    <submittedName>
        <fullName evidence="2">CHCH domain-containing protein</fullName>
    </submittedName>
</protein>
<accession>A0A915AWL0</accession>